<dbReference type="AlphaFoldDB" id="A0A6P8AS87"/>
<protein>
    <submittedName>
        <fullName evidence="4">Uncharacterized protein</fullName>
    </submittedName>
</protein>
<dbReference type="GeneID" id="41964136"/>
<evidence type="ECO:0000313" key="4">
    <source>
        <dbReference type="RefSeq" id="XP_030977773.1"/>
    </source>
</evidence>
<dbReference type="KEGG" id="pgri:PgNI_09241"/>
<feature type="compositionally biased region" description="Basic residues" evidence="1">
    <location>
        <begin position="187"/>
        <end position="201"/>
    </location>
</feature>
<feature type="chain" id="PRO_5028205504" evidence="2">
    <location>
        <begin position="22"/>
        <end position="201"/>
    </location>
</feature>
<feature type="compositionally biased region" description="Pro residues" evidence="1">
    <location>
        <begin position="27"/>
        <end position="40"/>
    </location>
</feature>
<proteinExistence type="predicted"/>
<dbReference type="Proteomes" id="UP000515153">
    <property type="component" value="Unplaced"/>
</dbReference>
<evidence type="ECO:0000256" key="1">
    <source>
        <dbReference type="SAM" id="MobiDB-lite"/>
    </source>
</evidence>
<feature type="signal peptide" evidence="2">
    <location>
        <begin position="1"/>
        <end position="21"/>
    </location>
</feature>
<dbReference type="RefSeq" id="XP_030977773.1">
    <property type="nucleotide sequence ID" value="XM_031129228.1"/>
</dbReference>
<keyword evidence="3" id="KW-1185">Reference proteome</keyword>
<organism evidence="3 4">
    <name type="scientific">Pyricularia grisea</name>
    <name type="common">Crabgrass-specific blast fungus</name>
    <name type="synonym">Magnaporthe grisea</name>
    <dbReference type="NCBI Taxonomy" id="148305"/>
    <lineage>
        <taxon>Eukaryota</taxon>
        <taxon>Fungi</taxon>
        <taxon>Dikarya</taxon>
        <taxon>Ascomycota</taxon>
        <taxon>Pezizomycotina</taxon>
        <taxon>Sordariomycetes</taxon>
        <taxon>Sordariomycetidae</taxon>
        <taxon>Magnaporthales</taxon>
        <taxon>Pyriculariaceae</taxon>
        <taxon>Pyricularia</taxon>
    </lineage>
</organism>
<name>A0A6P8AS87_PYRGI</name>
<evidence type="ECO:0000256" key="2">
    <source>
        <dbReference type="SAM" id="SignalP"/>
    </source>
</evidence>
<feature type="compositionally biased region" description="Low complexity" evidence="1">
    <location>
        <begin position="97"/>
        <end position="111"/>
    </location>
</feature>
<feature type="region of interest" description="Disordered" evidence="1">
    <location>
        <begin position="62"/>
        <end position="201"/>
    </location>
</feature>
<reference evidence="4" key="3">
    <citation type="submission" date="2025-08" db="UniProtKB">
        <authorList>
            <consortium name="RefSeq"/>
        </authorList>
    </citation>
    <scope>IDENTIFICATION</scope>
    <source>
        <strain evidence="4">NI907</strain>
    </source>
</reference>
<evidence type="ECO:0000313" key="3">
    <source>
        <dbReference type="Proteomes" id="UP000515153"/>
    </source>
</evidence>
<reference evidence="4" key="1">
    <citation type="journal article" date="2019" name="Mol. Biol. Evol.">
        <title>Blast fungal genomes show frequent chromosomal changes, gene gains and losses, and effector gene turnover.</title>
        <authorList>
            <person name="Gomez Luciano L.B."/>
            <person name="Jason Tsai I."/>
            <person name="Chuma I."/>
            <person name="Tosa Y."/>
            <person name="Chen Y.H."/>
            <person name="Li J.Y."/>
            <person name="Li M.Y."/>
            <person name="Jade Lu M.Y."/>
            <person name="Nakayashiki H."/>
            <person name="Li W.H."/>
        </authorList>
    </citation>
    <scope>NUCLEOTIDE SEQUENCE</scope>
    <source>
        <strain evidence="4">NI907</strain>
    </source>
</reference>
<feature type="region of interest" description="Disordered" evidence="1">
    <location>
        <begin position="24"/>
        <end position="44"/>
    </location>
</feature>
<sequence>MQISTISQLMALLAIGAPVFAVKGDPPVSPLPEVNPPPHASPSAHWALAKNGLLSFPIKAPVAEKPASGDQPKNVQAEKKLQRTPRFKNHDYQADESLQSPPSQGTQQGSPKAPANTQNQRPQNLHASAIRDDVDYTPPSSPTSSNSANGEKPRYLGSYRKTHFRRGEDSRRPQGVPAQPGSPRASTRGRKSKACKAHRRH</sequence>
<keyword evidence="2" id="KW-0732">Signal</keyword>
<gene>
    <name evidence="4" type="ORF">PgNI_09241</name>
</gene>
<accession>A0A6P8AS87</accession>
<reference evidence="4" key="2">
    <citation type="submission" date="2019-10" db="EMBL/GenBank/DDBJ databases">
        <authorList>
            <consortium name="NCBI Genome Project"/>
        </authorList>
    </citation>
    <scope>NUCLEOTIDE SEQUENCE</scope>
    <source>
        <strain evidence="4">NI907</strain>
    </source>
</reference>
<feature type="compositionally biased region" description="Polar residues" evidence="1">
    <location>
        <begin position="115"/>
        <end position="126"/>
    </location>
</feature>